<feature type="transmembrane region" description="Helical" evidence="5">
    <location>
        <begin position="33"/>
        <end position="50"/>
    </location>
</feature>
<feature type="transmembrane region" description="Helical" evidence="5">
    <location>
        <begin position="174"/>
        <end position="196"/>
    </location>
</feature>
<dbReference type="PANTHER" id="PTHR32322">
    <property type="entry name" value="INNER MEMBRANE TRANSPORTER"/>
    <property type="match status" value="1"/>
</dbReference>
<keyword evidence="3 5" id="KW-1133">Transmembrane helix</keyword>
<keyword evidence="8" id="KW-1185">Reference proteome</keyword>
<comment type="caution">
    <text evidence="7">The sequence shown here is derived from an EMBL/GenBank/DDBJ whole genome shotgun (WGS) entry which is preliminary data.</text>
</comment>
<dbReference type="EMBL" id="JBHUMK010000041">
    <property type="protein sequence ID" value="MFD2609709.1"/>
    <property type="molecule type" value="Genomic_DNA"/>
</dbReference>
<dbReference type="SUPFAM" id="SSF103481">
    <property type="entry name" value="Multidrug resistance efflux transporter EmrE"/>
    <property type="match status" value="2"/>
</dbReference>
<dbReference type="InterPro" id="IPR037185">
    <property type="entry name" value="EmrE-like"/>
</dbReference>
<dbReference type="Proteomes" id="UP001597475">
    <property type="component" value="Unassembled WGS sequence"/>
</dbReference>
<feature type="transmembrane region" description="Helical" evidence="5">
    <location>
        <begin position="239"/>
        <end position="256"/>
    </location>
</feature>
<organism evidence="7 8">
    <name type="scientific">Deinococcus taklimakanensis</name>
    <dbReference type="NCBI Taxonomy" id="536443"/>
    <lineage>
        <taxon>Bacteria</taxon>
        <taxon>Thermotogati</taxon>
        <taxon>Deinococcota</taxon>
        <taxon>Deinococci</taxon>
        <taxon>Deinococcales</taxon>
        <taxon>Deinococcaceae</taxon>
        <taxon>Deinococcus</taxon>
    </lineage>
</organism>
<evidence type="ECO:0000313" key="7">
    <source>
        <dbReference type="EMBL" id="MFD2609709.1"/>
    </source>
</evidence>
<evidence type="ECO:0000256" key="1">
    <source>
        <dbReference type="ARBA" id="ARBA00004141"/>
    </source>
</evidence>
<name>A0ABW5P5J3_9DEIO</name>
<feature type="transmembrane region" description="Helical" evidence="5">
    <location>
        <begin position="62"/>
        <end position="82"/>
    </location>
</feature>
<feature type="transmembrane region" description="Helical" evidence="5">
    <location>
        <begin position="262"/>
        <end position="279"/>
    </location>
</feature>
<dbReference type="RefSeq" id="WP_386845301.1">
    <property type="nucleotide sequence ID" value="NZ_JBHUMK010000041.1"/>
</dbReference>
<gene>
    <name evidence="7" type="ORF">ACFSR9_09715</name>
</gene>
<accession>A0ABW5P5J3</accession>
<comment type="subcellular location">
    <subcellularLocation>
        <location evidence="1">Membrane</location>
        <topology evidence="1">Multi-pass membrane protein</topology>
    </subcellularLocation>
</comment>
<dbReference type="InterPro" id="IPR050638">
    <property type="entry name" value="AA-Vitamin_Transporters"/>
</dbReference>
<protein>
    <submittedName>
        <fullName evidence="7">DMT family transporter</fullName>
    </submittedName>
</protein>
<feature type="transmembrane region" description="Helical" evidence="5">
    <location>
        <begin position="148"/>
        <end position="167"/>
    </location>
</feature>
<evidence type="ECO:0000256" key="5">
    <source>
        <dbReference type="SAM" id="Phobius"/>
    </source>
</evidence>
<feature type="transmembrane region" description="Helical" evidence="5">
    <location>
        <begin position="7"/>
        <end position="27"/>
    </location>
</feature>
<keyword evidence="2 5" id="KW-0812">Transmembrane</keyword>
<feature type="domain" description="EamA" evidence="6">
    <location>
        <begin position="148"/>
        <end position="280"/>
    </location>
</feature>
<keyword evidence="4 5" id="KW-0472">Membrane</keyword>
<evidence type="ECO:0000313" key="8">
    <source>
        <dbReference type="Proteomes" id="UP001597475"/>
    </source>
</evidence>
<feature type="transmembrane region" description="Helical" evidence="5">
    <location>
        <begin position="88"/>
        <end position="110"/>
    </location>
</feature>
<evidence type="ECO:0000256" key="3">
    <source>
        <dbReference type="ARBA" id="ARBA00022989"/>
    </source>
</evidence>
<proteinExistence type="predicted"/>
<dbReference type="InterPro" id="IPR000620">
    <property type="entry name" value="EamA_dom"/>
</dbReference>
<evidence type="ECO:0000256" key="4">
    <source>
        <dbReference type="ARBA" id="ARBA00023136"/>
    </source>
</evidence>
<feature type="transmembrane region" description="Helical" evidence="5">
    <location>
        <begin position="122"/>
        <end position="142"/>
    </location>
</feature>
<dbReference type="Pfam" id="PF00892">
    <property type="entry name" value="EamA"/>
    <property type="match status" value="2"/>
</dbReference>
<dbReference type="PANTHER" id="PTHR32322:SF9">
    <property type="entry name" value="AMINO-ACID METABOLITE EFFLUX PUMP-RELATED"/>
    <property type="match status" value="1"/>
</dbReference>
<sequence length="294" mass="30427">MTRRDSLELLLLSAFWGVSFLMIAWAGHDFPPMWVALLRSVFGAAVLVLVMRVGKVAFPPRALWPMLVLLAALNNAFPWLMFALGEQTVSSSVASILNATTPLFTLLVTVGMRQTRPSRNTWLGVLVGLAGVALTVSGGVQAGQASPAGVLMILAAALSYGVGGVVAKRNTVGLTPLSVAGSQLVLSALLLLPFALLGAHPADVSLRAWGSVLVLGVFGSGLAYLLFYSLLSRVSPTQTTAVTYILPIWGLLWGALAGEHVGLGSLLGVVVVLAGVGLMNRLAAPPLPSVGGSA</sequence>
<feature type="domain" description="EamA" evidence="6">
    <location>
        <begin position="9"/>
        <end position="136"/>
    </location>
</feature>
<feature type="transmembrane region" description="Helical" evidence="5">
    <location>
        <begin position="208"/>
        <end position="227"/>
    </location>
</feature>
<evidence type="ECO:0000256" key="2">
    <source>
        <dbReference type="ARBA" id="ARBA00022692"/>
    </source>
</evidence>
<evidence type="ECO:0000259" key="6">
    <source>
        <dbReference type="Pfam" id="PF00892"/>
    </source>
</evidence>
<reference evidence="8" key="1">
    <citation type="journal article" date="2019" name="Int. J. Syst. Evol. Microbiol.">
        <title>The Global Catalogue of Microorganisms (GCM) 10K type strain sequencing project: providing services to taxonomists for standard genome sequencing and annotation.</title>
        <authorList>
            <consortium name="The Broad Institute Genomics Platform"/>
            <consortium name="The Broad Institute Genome Sequencing Center for Infectious Disease"/>
            <person name="Wu L."/>
            <person name="Ma J."/>
        </authorList>
    </citation>
    <scope>NUCLEOTIDE SEQUENCE [LARGE SCALE GENOMIC DNA]</scope>
    <source>
        <strain evidence="8">KCTC 33842</strain>
    </source>
</reference>